<dbReference type="GO" id="GO:0009737">
    <property type="term" value="P:response to abscisic acid"/>
    <property type="evidence" value="ECO:0007669"/>
    <property type="project" value="InterPro"/>
</dbReference>
<proteinExistence type="predicted"/>
<evidence type="ECO:0000313" key="2">
    <source>
        <dbReference type="Proteomes" id="UP001054252"/>
    </source>
</evidence>
<dbReference type="Proteomes" id="UP001054252">
    <property type="component" value="Unassembled WGS sequence"/>
</dbReference>
<dbReference type="GO" id="GO:0030244">
    <property type="term" value="P:cellulose biosynthetic process"/>
    <property type="evidence" value="ECO:0007669"/>
    <property type="project" value="InterPro"/>
</dbReference>
<dbReference type="PANTHER" id="PTHR46701:SF6">
    <property type="entry name" value="GLYCOSYLTRANSFERASE FAMILY 92 PROTEIN"/>
    <property type="match status" value="1"/>
</dbReference>
<dbReference type="InterPro" id="IPR044224">
    <property type="entry name" value="KOBITO1-like"/>
</dbReference>
<sequence>MRKGILTRIYAPMAIIQGLRESGVFVDVIQSAHETMSKDTLLSSVESNNSSKVDNSKIVSSRKIGNIEESQATARRILEITDKVFNDSAIPPLSPPGMDDSQIEIYISTNTQ</sequence>
<comment type="caution">
    <text evidence="1">The sequence shown here is derived from an EMBL/GenBank/DDBJ whole genome shotgun (WGS) entry which is preliminary data.</text>
</comment>
<name>A0AAV5LWW7_9ROSI</name>
<keyword evidence="2" id="KW-1185">Reference proteome</keyword>
<evidence type="ECO:0000313" key="1">
    <source>
        <dbReference type="EMBL" id="GKV41653.1"/>
    </source>
</evidence>
<dbReference type="EMBL" id="BPVZ01000151">
    <property type="protein sequence ID" value="GKV41653.1"/>
    <property type="molecule type" value="Genomic_DNA"/>
</dbReference>
<dbReference type="AlphaFoldDB" id="A0AAV5LWW7"/>
<accession>A0AAV5LWW7</accession>
<reference evidence="1 2" key="1">
    <citation type="journal article" date="2021" name="Commun. Biol.">
        <title>The genome of Shorea leprosula (Dipterocarpaceae) highlights the ecological relevance of drought in aseasonal tropical rainforests.</title>
        <authorList>
            <person name="Ng K.K.S."/>
            <person name="Kobayashi M.J."/>
            <person name="Fawcett J.A."/>
            <person name="Hatakeyama M."/>
            <person name="Paape T."/>
            <person name="Ng C.H."/>
            <person name="Ang C.C."/>
            <person name="Tnah L.H."/>
            <person name="Lee C.T."/>
            <person name="Nishiyama T."/>
            <person name="Sese J."/>
            <person name="O'Brien M.J."/>
            <person name="Copetti D."/>
            <person name="Mohd Noor M.I."/>
            <person name="Ong R.C."/>
            <person name="Putra M."/>
            <person name="Sireger I.Z."/>
            <person name="Indrioko S."/>
            <person name="Kosugi Y."/>
            <person name="Izuno A."/>
            <person name="Isagi Y."/>
            <person name="Lee S.L."/>
            <person name="Shimizu K.K."/>
        </authorList>
    </citation>
    <scope>NUCLEOTIDE SEQUENCE [LARGE SCALE GENOMIC DNA]</scope>
    <source>
        <strain evidence="1">214</strain>
    </source>
</reference>
<gene>
    <name evidence="1" type="ORF">SLEP1_g49153</name>
</gene>
<dbReference type="PANTHER" id="PTHR46701">
    <property type="entry name" value="GLYCOSYLTRANSFERASE-LIKE KOBITO 1"/>
    <property type="match status" value="1"/>
</dbReference>
<protein>
    <submittedName>
        <fullName evidence="1">Uncharacterized protein</fullName>
    </submittedName>
</protein>
<organism evidence="1 2">
    <name type="scientific">Rubroshorea leprosula</name>
    <dbReference type="NCBI Taxonomy" id="152421"/>
    <lineage>
        <taxon>Eukaryota</taxon>
        <taxon>Viridiplantae</taxon>
        <taxon>Streptophyta</taxon>
        <taxon>Embryophyta</taxon>
        <taxon>Tracheophyta</taxon>
        <taxon>Spermatophyta</taxon>
        <taxon>Magnoliopsida</taxon>
        <taxon>eudicotyledons</taxon>
        <taxon>Gunneridae</taxon>
        <taxon>Pentapetalae</taxon>
        <taxon>rosids</taxon>
        <taxon>malvids</taxon>
        <taxon>Malvales</taxon>
        <taxon>Dipterocarpaceae</taxon>
        <taxon>Rubroshorea</taxon>
    </lineage>
</organism>